<accession>A0ABS6V5B9</accession>
<dbReference type="RefSeq" id="WP_218632703.1">
    <property type="nucleotide sequence ID" value="NZ_JAHVAH010000001.1"/>
</dbReference>
<evidence type="ECO:0000313" key="2">
    <source>
        <dbReference type="EMBL" id="MBW0144738.1"/>
    </source>
</evidence>
<keyword evidence="3" id="KW-1185">Reference proteome</keyword>
<feature type="chain" id="PRO_5046506862" evidence="1">
    <location>
        <begin position="20"/>
        <end position="93"/>
    </location>
</feature>
<dbReference type="NCBIfam" id="TIGR04433">
    <property type="entry name" value="UrcA_uranyl"/>
    <property type="match status" value="1"/>
</dbReference>
<keyword evidence="1" id="KW-0732">Signal</keyword>
<sequence>MTKTFLTAAALAFATPAFAEPVTVIVPTAGYDLSTPEGRAALYDRAARLAEKECGDASAFDLKGKKAVRECRETVMTAVQRHAAQSRLVDAAR</sequence>
<evidence type="ECO:0000256" key="1">
    <source>
        <dbReference type="SAM" id="SignalP"/>
    </source>
</evidence>
<comment type="caution">
    <text evidence="2">The sequence shown here is derived from an EMBL/GenBank/DDBJ whole genome shotgun (WGS) entry which is preliminary data.</text>
</comment>
<name>A0ABS6V5B9_9SPHN</name>
<gene>
    <name evidence="2" type="ORF">KTQ36_05450</name>
</gene>
<feature type="signal peptide" evidence="1">
    <location>
        <begin position="1"/>
        <end position="19"/>
    </location>
</feature>
<dbReference type="EMBL" id="JAHVAH010000001">
    <property type="protein sequence ID" value="MBW0144738.1"/>
    <property type="molecule type" value="Genomic_DNA"/>
</dbReference>
<evidence type="ECO:0000313" key="3">
    <source>
        <dbReference type="Proteomes" id="UP000698028"/>
    </source>
</evidence>
<dbReference type="Proteomes" id="UP000698028">
    <property type="component" value="Unassembled WGS sequence"/>
</dbReference>
<dbReference type="InterPro" id="IPR030972">
    <property type="entry name" value="UrcA_uranyl"/>
</dbReference>
<organism evidence="2 3">
    <name type="scientific">Sphingomicrobium clamense</name>
    <dbReference type="NCBI Taxonomy" id="2851013"/>
    <lineage>
        <taxon>Bacteria</taxon>
        <taxon>Pseudomonadati</taxon>
        <taxon>Pseudomonadota</taxon>
        <taxon>Alphaproteobacteria</taxon>
        <taxon>Sphingomonadales</taxon>
        <taxon>Sphingomonadaceae</taxon>
        <taxon>Sphingomicrobium</taxon>
    </lineage>
</organism>
<protein>
    <submittedName>
        <fullName evidence="2">UrcA family protein</fullName>
    </submittedName>
</protein>
<reference evidence="2 3" key="1">
    <citation type="submission" date="2021-07" db="EMBL/GenBank/DDBJ databases">
        <title>The draft genome sequence of Sphingomicrobium sp. B8.</title>
        <authorList>
            <person name="Mu L."/>
        </authorList>
    </citation>
    <scope>NUCLEOTIDE SEQUENCE [LARGE SCALE GENOMIC DNA]</scope>
    <source>
        <strain evidence="2 3">B8</strain>
    </source>
</reference>
<proteinExistence type="predicted"/>